<dbReference type="Pfam" id="PF00583">
    <property type="entry name" value="Acetyltransf_1"/>
    <property type="match status" value="1"/>
</dbReference>
<dbReference type="CDD" id="cd04301">
    <property type="entry name" value="NAT_SF"/>
    <property type="match status" value="1"/>
</dbReference>
<sequence>MDEVSFCEGTAEDFRKAVDLMFLDKKWLISYTDFNAYKAGCSDGTCRFIISKNSKGPFFVQFCKSVVADGRFLLSHEHILAEEAEKDFAEPFLIRSLETFFVALRLVWAHLGDFVGCISIAVLHPGLAFIDNFYTVPDYRGKGLGSKIFSLAVTDEIREKCNVGLHAVPEVSEYYKKKQDFSCFQICRLEVYHLTGFSEAIKKISDKKNFRILDARKAVDKVLAIDKLVWKRTRETFLNAWLNREETTAVDFRLDRCGANEAGLKPFETTPKRNLLQKVQVICDESATLGYGVLRKSCGINSFIFGPIYLTQAEAFLPLMKATLTGLPEDSKVEIRSPSFNSEKVCKMLEGFGTYKKEAEFITQFTKSLPDYNYDLVYCITDTLTPV</sequence>
<dbReference type="Proteomes" id="UP000274131">
    <property type="component" value="Unassembled WGS sequence"/>
</dbReference>
<dbReference type="STRING" id="51028.A0A0N4UVK3"/>
<name>A0A0N4UVK3_ENTVE</name>
<accession>A0A0N4UVK3</accession>
<evidence type="ECO:0000313" key="2">
    <source>
        <dbReference type="EMBL" id="VDD86041.1"/>
    </source>
</evidence>
<feature type="domain" description="N-acetyltransferase" evidence="1">
    <location>
        <begin position="65"/>
        <end position="204"/>
    </location>
</feature>
<keyword evidence="3" id="KW-1185">Reference proteome</keyword>
<dbReference type="AlphaFoldDB" id="A0A0N4UVK3"/>
<evidence type="ECO:0000313" key="4">
    <source>
        <dbReference type="WBParaSite" id="EVEC_0000147601-mRNA-1"/>
    </source>
</evidence>
<dbReference type="WBParaSite" id="EVEC_0000147601-mRNA-1">
    <property type="protein sequence ID" value="EVEC_0000147601-mRNA-1"/>
    <property type="gene ID" value="EVEC_0000147601"/>
</dbReference>
<evidence type="ECO:0000259" key="1">
    <source>
        <dbReference type="PROSITE" id="PS51186"/>
    </source>
</evidence>
<dbReference type="PANTHER" id="PTHR47237">
    <property type="entry name" value="SLL0310 PROTEIN"/>
    <property type="match status" value="1"/>
</dbReference>
<reference evidence="2 3" key="2">
    <citation type="submission" date="2018-10" db="EMBL/GenBank/DDBJ databases">
        <authorList>
            <consortium name="Pathogen Informatics"/>
        </authorList>
    </citation>
    <scope>NUCLEOTIDE SEQUENCE [LARGE SCALE GENOMIC DNA]</scope>
</reference>
<reference evidence="4" key="1">
    <citation type="submission" date="2017-02" db="UniProtKB">
        <authorList>
            <consortium name="WormBaseParasite"/>
        </authorList>
    </citation>
    <scope>IDENTIFICATION</scope>
</reference>
<dbReference type="InterPro" id="IPR052729">
    <property type="entry name" value="Acyl/Acetyltrans_Enzymes"/>
</dbReference>
<gene>
    <name evidence="2" type="ORF">EVEC_LOCUS1184</name>
</gene>
<dbReference type="Gene3D" id="3.40.630.30">
    <property type="match status" value="1"/>
</dbReference>
<dbReference type="SUPFAM" id="SSF55729">
    <property type="entry name" value="Acyl-CoA N-acyltransferases (Nat)"/>
    <property type="match status" value="1"/>
</dbReference>
<dbReference type="InterPro" id="IPR016181">
    <property type="entry name" value="Acyl_CoA_acyltransferase"/>
</dbReference>
<evidence type="ECO:0000313" key="3">
    <source>
        <dbReference type="Proteomes" id="UP000274131"/>
    </source>
</evidence>
<dbReference type="PROSITE" id="PS51186">
    <property type="entry name" value="GNAT"/>
    <property type="match status" value="1"/>
</dbReference>
<dbReference type="PANTHER" id="PTHR47237:SF1">
    <property type="entry name" value="SLL0310 PROTEIN"/>
    <property type="match status" value="1"/>
</dbReference>
<proteinExistence type="predicted"/>
<dbReference type="OrthoDB" id="5871931at2759"/>
<dbReference type="GO" id="GO:0016747">
    <property type="term" value="F:acyltransferase activity, transferring groups other than amino-acyl groups"/>
    <property type="evidence" value="ECO:0007669"/>
    <property type="project" value="InterPro"/>
</dbReference>
<organism evidence="4">
    <name type="scientific">Enterobius vermicularis</name>
    <name type="common">Human pinworm</name>
    <dbReference type="NCBI Taxonomy" id="51028"/>
    <lineage>
        <taxon>Eukaryota</taxon>
        <taxon>Metazoa</taxon>
        <taxon>Ecdysozoa</taxon>
        <taxon>Nematoda</taxon>
        <taxon>Chromadorea</taxon>
        <taxon>Rhabditida</taxon>
        <taxon>Spirurina</taxon>
        <taxon>Oxyuridomorpha</taxon>
        <taxon>Oxyuroidea</taxon>
        <taxon>Oxyuridae</taxon>
        <taxon>Enterobius</taxon>
    </lineage>
</organism>
<dbReference type="Gene3D" id="3.40.630.90">
    <property type="match status" value="1"/>
</dbReference>
<protein>
    <submittedName>
        <fullName evidence="4">N-acetyltransferase domain-containing protein</fullName>
    </submittedName>
</protein>
<dbReference type="EMBL" id="UXUI01007180">
    <property type="protein sequence ID" value="VDD86041.1"/>
    <property type="molecule type" value="Genomic_DNA"/>
</dbReference>
<dbReference type="InterPro" id="IPR000182">
    <property type="entry name" value="GNAT_dom"/>
</dbReference>